<dbReference type="AlphaFoldDB" id="A0A842IRF6"/>
<keyword evidence="2 6" id="KW-0378">Hydrolase</keyword>
<dbReference type="InterPro" id="IPR011013">
    <property type="entry name" value="Gal_mutarotase_sf_dom"/>
</dbReference>
<reference evidence="6" key="1">
    <citation type="submission" date="2020-08" db="EMBL/GenBank/DDBJ databases">
        <title>Winogradskyella ouciana sp. nov., isolated from the hadal seawater of the Mariana Trench.</title>
        <authorList>
            <person name="He X."/>
        </authorList>
    </citation>
    <scope>NUCLEOTIDE SEQUENCE [LARGE SCALE GENOMIC DNA]</scope>
    <source>
        <strain evidence="6">KCTC 52348</strain>
    </source>
</reference>
<dbReference type="InterPro" id="IPR013780">
    <property type="entry name" value="Glyco_hydro_b"/>
</dbReference>
<gene>
    <name evidence="6" type="ORF">H7F21_04455</name>
</gene>
<dbReference type="SUPFAM" id="SSF74650">
    <property type="entry name" value="Galactose mutarotase-like"/>
    <property type="match status" value="1"/>
</dbReference>
<evidence type="ECO:0000259" key="4">
    <source>
        <dbReference type="Pfam" id="PF13802"/>
    </source>
</evidence>
<accession>A0A842IRF6</accession>
<dbReference type="Gene3D" id="2.60.40.1180">
    <property type="entry name" value="Golgi alpha-mannosidase II"/>
    <property type="match status" value="2"/>
</dbReference>
<dbReference type="InterPro" id="IPR051816">
    <property type="entry name" value="Glycosyl_Hydrolase_31"/>
</dbReference>
<dbReference type="PANTHER" id="PTHR43863">
    <property type="entry name" value="HYDROLASE, PUTATIVE (AFU_ORTHOLOGUE AFUA_1G03140)-RELATED"/>
    <property type="match status" value="1"/>
</dbReference>
<evidence type="ECO:0000313" key="7">
    <source>
        <dbReference type="Proteomes" id="UP000533900"/>
    </source>
</evidence>
<dbReference type="SUPFAM" id="SSF51011">
    <property type="entry name" value="Glycosyl hydrolase domain"/>
    <property type="match status" value="1"/>
</dbReference>
<proteinExistence type="inferred from homology"/>
<comment type="similarity">
    <text evidence="1 2">Belongs to the glycosyl hydrolase 31 family.</text>
</comment>
<dbReference type="PANTHER" id="PTHR43863:SF2">
    <property type="entry name" value="MALTASE-GLUCOAMYLASE"/>
    <property type="match status" value="1"/>
</dbReference>
<protein>
    <submittedName>
        <fullName evidence="6">Glycosyl hydrolase</fullName>
    </submittedName>
</protein>
<dbReference type="Pfam" id="PF01055">
    <property type="entry name" value="Glyco_hydro_31_2nd"/>
    <property type="match status" value="1"/>
</dbReference>
<dbReference type="InterPro" id="IPR025887">
    <property type="entry name" value="Glyco_hydro_31_N_dom"/>
</dbReference>
<keyword evidence="2" id="KW-0326">Glycosidase</keyword>
<dbReference type="GO" id="GO:0004553">
    <property type="term" value="F:hydrolase activity, hydrolyzing O-glycosyl compounds"/>
    <property type="evidence" value="ECO:0007669"/>
    <property type="project" value="InterPro"/>
</dbReference>
<evidence type="ECO:0000313" key="6">
    <source>
        <dbReference type="EMBL" id="MBC2844334.1"/>
    </source>
</evidence>
<dbReference type="CDD" id="cd14752">
    <property type="entry name" value="GH31_N"/>
    <property type="match status" value="1"/>
</dbReference>
<dbReference type="Pfam" id="PF13802">
    <property type="entry name" value="Gal_mutarotas_2"/>
    <property type="match status" value="1"/>
</dbReference>
<dbReference type="GO" id="GO:0005975">
    <property type="term" value="P:carbohydrate metabolic process"/>
    <property type="evidence" value="ECO:0007669"/>
    <property type="project" value="InterPro"/>
</dbReference>
<feature type="domain" description="Glycoside hydrolase family 31 TIM barrel" evidence="3">
    <location>
        <begin position="260"/>
        <end position="579"/>
    </location>
</feature>
<dbReference type="Pfam" id="PF21365">
    <property type="entry name" value="Glyco_hydro_31_3rd"/>
    <property type="match status" value="1"/>
</dbReference>
<dbReference type="InterPro" id="IPR000322">
    <property type="entry name" value="Glyco_hydro_31_TIM"/>
</dbReference>
<organism evidence="6 7">
    <name type="scientific">Winogradskyella flava</name>
    <dbReference type="NCBI Taxonomy" id="1884876"/>
    <lineage>
        <taxon>Bacteria</taxon>
        <taxon>Pseudomonadati</taxon>
        <taxon>Bacteroidota</taxon>
        <taxon>Flavobacteriia</taxon>
        <taxon>Flavobacteriales</taxon>
        <taxon>Flavobacteriaceae</taxon>
        <taxon>Winogradskyella</taxon>
    </lineage>
</organism>
<evidence type="ECO:0000259" key="3">
    <source>
        <dbReference type="Pfam" id="PF01055"/>
    </source>
</evidence>
<name>A0A842IRF6_9FLAO</name>
<evidence type="ECO:0000256" key="2">
    <source>
        <dbReference type="RuleBase" id="RU361185"/>
    </source>
</evidence>
<feature type="domain" description="Glycoside hydrolase family 31 N-terminal" evidence="4">
    <location>
        <begin position="44"/>
        <end position="216"/>
    </location>
</feature>
<evidence type="ECO:0000256" key="1">
    <source>
        <dbReference type="ARBA" id="ARBA00007806"/>
    </source>
</evidence>
<dbReference type="EMBL" id="JACLCP010000001">
    <property type="protein sequence ID" value="MBC2844334.1"/>
    <property type="molecule type" value="Genomic_DNA"/>
</dbReference>
<keyword evidence="7" id="KW-1185">Reference proteome</keyword>
<dbReference type="Gene3D" id="3.20.20.80">
    <property type="entry name" value="Glycosidases"/>
    <property type="match status" value="1"/>
</dbReference>
<dbReference type="InterPro" id="IPR017853">
    <property type="entry name" value="GH"/>
</dbReference>
<feature type="domain" description="Glycosyl hydrolase family 31 C-terminal" evidence="5">
    <location>
        <begin position="587"/>
        <end position="674"/>
    </location>
</feature>
<evidence type="ECO:0000259" key="5">
    <source>
        <dbReference type="Pfam" id="PF21365"/>
    </source>
</evidence>
<dbReference type="InterPro" id="IPR048395">
    <property type="entry name" value="Glyco_hydro_31_C"/>
</dbReference>
<dbReference type="GO" id="GO:0030246">
    <property type="term" value="F:carbohydrate binding"/>
    <property type="evidence" value="ECO:0007669"/>
    <property type="project" value="InterPro"/>
</dbReference>
<dbReference type="SUPFAM" id="SSF51445">
    <property type="entry name" value="(Trans)glycosidases"/>
    <property type="match status" value="1"/>
</dbReference>
<dbReference type="Gene3D" id="2.60.40.1760">
    <property type="entry name" value="glycosyl hydrolase (family 31)"/>
    <property type="match status" value="1"/>
</dbReference>
<comment type="caution">
    <text evidence="6">The sequence shown here is derived from an EMBL/GenBank/DDBJ whole genome shotgun (WGS) entry which is preliminary data.</text>
</comment>
<dbReference type="RefSeq" id="WP_185788014.1">
    <property type="nucleotide sequence ID" value="NZ_JACLCP010000001.1"/>
</dbReference>
<dbReference type="Proteomes" id="UP000533900">
    <property type="component" value="Unassembled WGS sequence"/>
</dbReference>
<sequence>MKQFFFLIAFLFTVSIIAQNPTRIYKSHNEENGKFEVVTNDGRYRFQFYTDAILETSFIANNEVYNNNSHAVVLEPETIQTTYKYQGDTITYGSKGISVKIVTQPFQISYVYDGKTIISEKRGYIKSAHEQMDMVKGNIVTDSIEKMEFNLTKDEVLYGVGARALGMNRRGYRLPLFNRAHYGYETESKLMNFTMPIVLSSNKYVIHFDNAPIGYLDLDSKGDNTLTYETISGRKTYQVIVGETWYDIMDNYTSLTGKQPMLPRWALGNFSSRFGYHSQEEVEMTIDEFKEDQIPVDAIILDLYWFGKDIKGTMGNLEFLKDSFPNPKQMIKDLKSKNVETILITEPFILSTSNRWDEAVREDILAKDSIGNPARYDFYFGNTGIVDIYNPKGKQWFKDIYKDLAKMGVNGFWGDLGEPEVHPHWVQHHTGSAQEVHNIYGHDWAKLVYEASLEANPNKRPFILMRAGYSGSQRYGMVPWSGDVNRTWGGLQSQPEIALQMGMQGLAYMHSDLGGFAGANLDDELYVRWLQYGVFQPVFRPHAQEDVASEPVFRSDKAKRLAKFAILMRYRMLPYNYHLMYENHLMGKPLMRPLLFEEPDNPELYNYSETYLWGNDVLVAPVLEAGKKVQNVYFPKTSNWFNIETDEVIKGGQTKSVKTHSAYIPTYVRAGAFIPLAKYMQSTKDYDDSSFQLQYYHHEDVLESERQFYFDDGKTVRPLENKNYQILVFEAEIEGRWLEIDFEAETGKNFPSETKNIELTIHNIQKEPKRVKAGKEKVEGTYNSEYKTLTLNLTWDTSIEKEIRIKLNK</sequence>